<reference evidence="6 7" key="1">
    <citation type="submission" date="2016-06" db="EMBL/GenBank/DDBJ databases">
        <title>Insight into the functional genes involving in sulfur oxidation in Pearl River water.</title>
        <authorList>
            <person name="Luo J."/>
            <person name="Tan X."/>
            <person name="Lin W."/>
        </authorList>
    </citation>
    <scope>NUCLEOTIDE SEQUENCE [LARGE SCALE GENOMIC DNA]</scope>
    <source>
        <strain evidence="6 7">LS2</strain>
    </source>
</reference>
<evidence type="ECO:0000259" key="4">
    <source>
        <dbReference type="Pfam" id="PF03486"/>
    </source>
</evidence>
<dbReference type="NCBIfam" id="TIGR00275">
    <property type="entry name" value="aminoacetone oxidase family FAD-binding enzyme"/>
    <property type="match status" value="1"/>
</dbReference>
<dbReference type="RefSeq" id="WP_066098199.1">
    <property type="nucleotide sequence ID" value="NZ_CP016027.1"/>
</dbReference>
<proteinExistence type="predicted"/>
<dbReference type="PANTHER" id="PTHR42887:SF2">
    <property type="entry name" value="OS12G0638800 PROTEIN"/>
    <property type="match status" value="1"/>
</dbReference>
<dbReference type="Gene3D" id="2.40.30.10">
    <property type="entry name" value="Translation factors"/>
    <property type="match status" value="1"/>
</dbReference>
<evidence type="ECO:0008006" key="8">
    <source>
        <dbReference type="Google" id="ProtNLM"/>
    </source>
</evidence>
<dbReference type="Pfam" id="PF22780">
    <property type="entry name" value="HI0933_like_1st"/>
    <property type="match status" value="1"/>
</dbReference>
<evidence type="ECO:0000256" key="1">
    <source>
        <dbReference type="ARBA" id="ARBA00001974"/>
    </source>
</evidence>
<keyword evidence="7" id="KW-1185">Reference proteome</keyword>
<accession>A0A191ZEL2</accession>
<evidence type="ECO:0000313" key="6">
    <source>
        <dbReference type="EMBL" id="ANJ66316.1"/>
    </source>
</evidence>
<evidence type="ECO:0000259" key="5">
    <source>
        <dbReference type="Pfam" id="PF22780"/>
    </source>
</evidence>
<dbReference type="PRINTS" id="PR00411">
    <property type="entry name" value="PNDRDTASEI"/>
</dbReference>
<feature type="domain" description="RsdA/BaiN/AoA(So)-like insert" evidence="5">
    <location>
        <begin position="196"/>
        <end position="356"/>
    </location>
</feature>
<evidence type="ECO:0000313" key="7">
    <source>
        <dbReference type="Proteomes" id="UP000078596"/>
    </source>
</evidence>
<dbReference type="STRING" id="1860122.A9404_02015"/>
<evidence type="ECO:0000256" key="2">
    <source>
        <dbReference type="ARBA" id="ARBA00022630"/>
    </source>
</evidence>
<dbReference type="InterPro" id="IPR057661">
    <property type="entry name" value="RsdA/BaiN/AoA(So)_Rossmann"/>
</dbReference>
<dbReference type="SUPFAM" id="SSF51905">
    <property type="entry name" value="FAD/NAD(P)-binding domain"/>
    <property type="match status" value="1"/>
</dbReference>
<dbReference type="InterPro" id="IPR036188">
    <property type="entry name" value="FAD/NAD-bd_sf"/>
</dbReference>
<dbReference type="SUPFAM" id="SSF160996">
    <property type="entry name" value="HI0933 insert domain-like"/>
    <property type="match status" value="1"/>
</dbReference>
<dbReference type="Proteomes" id="UP000078596">
    <property type="component" value="Chromosome"/>
</dbReference>
<organism evidence="6 7">
    <name type="scientific">Halothiobacillus diazotrophicus</name>
    <dbReference type="NCBI Taxonomy" id="1860122"/>
    <lineage>
        <taxon>Bacteria</taxon>
        <taxon>Pseudomonadati</taxon>
        <taxon>Pseudomonadota</taxon>
        <taxon>Gammaproteobacteria</taxon>
        <taxon>Chromatiales</taxon>
        <taxon>Halothiobacillaceae</taxon>
        <taxon>Halothiobacillus</taxon>
    </lineage>
</organism>
<dbReference type="PANTHER" id="PTHR42887">
    <property type="entry name" value="OS12G0638800 PROTEIN"/>
    <property type="match status" value="1"/>
</dbReference>
<dbReference type="InterPro" id="IPR055178">
    <property type="entry name" value="RsdA/BaiN/AoA(So)-like_dom"/>
</dbReference>
<dbReference type="InterPro" id="IPR004792">
    <property type="entry name" value="BaiN-like"/>
</dbReference>
<comment type="cofactor">
    <cofactor evidence="1">
        <name>FAD</name>
        <dbReference type="ChEBI" id="CHEBI:57692"/>
    </cofactor>
</comment>
<dbReference type="InterPro" id="IPR023166">
    <property type="entry name" value="BaiN-like_dom_sf"/>
</dbReference>
<dbReference type="Pfam" id="PF03486">
    <property type="entry name" value="HI0933_like"/>
    <property type="match status" value="1"/>
</dbReference>
<dbReference type="Gene3D" id="3.50.50.60">
    <property type="entry name" value="FAD/NAD(P)-binding domain"/>
    <property type="match status" value="1"/>
</dbReference>
<protein>
    <recommendedName>
        <fullName evidence="8">Flavoprotein</fullName>
    </recommendedName>
</protein>
<feature type="domain" description="RsdA/BaiN/AoA(So)-like Rossmann fold-like" evidence="4">
    <location>
        <begin position="9"/>
        <end position="409"/>
    </location>
</feature>
<keyword evidence="2" id="KW-0285">Flavoprotein</keyword>
<gene>
    <name evidence="6" type="ORF">A9404_02015</name>
</gene>
<dbReference type="KEGG" id="haz:A9404_02015"/>
<name>A0A191ZEL2_9GAMM</name>
<dbReference type="PRINTS" id="PR00368">
    <property type="entry name" value="FADPNR"/>
</dbReference>
<keyword evidence="3" id="KW-0274">FAD</keyword>
<dbReference type="EMBL" id="CP016027">
    <property type="protein sequence ID" value="ANJ66316.1"/>
    <property type="molecule type" value="Genomic_DNA"/>
</dbReference>
<sequence length="411" mass="44853">MSMAQAEFDVIVIGAGAAGMMCAAQAGQRGRRVLLIDHAAKIGERIRISGGGRCNFTNRDVRPENFLSRNPHFVRSALARFSQHDFIKLVARYGIAYHEKTLGQLFCDDSAKQIIDMLRAECDLGQVRWAQPRAVQRIAEGRDQAESGFSVHTDQGHFTCQSLVIATGGLAIPQLGATPFGYRIAEQFGLPVVPPQPALVPLALPPDTLTALQGLAGTAIDVVSQCPGQKARFRESLLITHRGLSGPAILQISSYWQNQNYESERPGHRKQPIRLDLLPDLDVPAWLQEHRHGKATLATLLASYWPKRFAQEWTAARGWTKPLAEHGNKDIAAMQQALTEWTLMPAGTLGYAKAEVTLGGVDTAALSSKTMESKAVSGLYFVGEIVDVTGWLGGYNFQWAWSSGWVAGQAV</sequence>
<dbReference type="AlphaFoldDB" id="A0A191ZEL2"/>
<evidence type="ECO:0000256" key="3">
    <source>
        <dbReference type="ARBA" id="ARBA00022827"/>
    </source>
</evidence>
<dbReference type="Gene3D" id="1.10.8.260">
    <property type="entry name" value="HI0933 insert domain-like"/>
    <property type="match status" value="1"/>
</dbReference>